<evidence type="ECO:0000313" key="4">
    <source>
        <dbReference type="Proteomes" id="UP000886891"/>
    </source>
</evidence>
<proteinExistence type="predicted"/>
<dbReference type="InterPro" id="IPR011009">
    <property type="entry name" value="Kinase-like_dom_sf"/>
</dbReference>
<dbReference type="PANTHER" id="PTHR21310:SF15">
    <property type="entry name" value="AMINOGLYCOSIDE PHOSPHOTRANSFERASE DOMAIN-CONTAINING PROTEIN"/>
    <property type="match status" value="1"/>
</dbReference>
<dbReference type="EMBL" id="DVOH01000036">
    <property type="protein sequence ID" value="HIV00395.1"/>
    <property type="molecule type" value="Genomic_DNA"/>
</dbReference>
<reference evidence="3" key="1">
    <citation type="submission" date="2020-10" db="EMBL/GenBank/DDBJ databases">
        <authorList>
            <person name="Gilroy R."/>
        </authorList>
    </citation>
    <scope>NUCLEOTIDE SEQUENCE</scope>
    <source>
        <strain evidence="3">23406</strain>
    </source>
</reference>
<reference evidence="3" key="2">
    <citation type="journal article" date="2021" name="PeerJ">
        <title>Extensive microbial diversity within the chicken gut microbiome revealed by metagenomics and culture.</title>
        <authorList>
            <person name="Gilroy R."/>
            <person name="Ravi A."/>
            <person name="Getino M."/>
            <person name="Pursley I."/>
            <person name="Horton D.L."/>
            <person name="Alikhan N.F."/>
            <person name="Baker D."/>
            <person name="Gharbi K."/>
            <person name="Hall N."/>
            <person name="Watson M."/>
            <person name="Adriaenssens E.M."/>
            <person name="Foster-Nyarko E."/>
            <person name="Jarju S."/>
            <person name="Secka A."/>
            <person name="Antonio M."/>
            <person name="Oren A."/>
            <person name="Chaudhuri R.R."/>
            <person name="La Ragione R."/>
            <person name="Hildebrand F."/>
            <person name="Pallen M.J."/>
        </authorList>
    </citation>
    <scope>NUCLEOTIDE SEQUENCE</scope>
    <source>
        <strain evidence="3">23406</strain>
    </source>
</reference>
<comment type="caution">
    <text evidence="3">The sequence shown here is derived from an EMBL/GenBank/DDBJ whole genome shotgun (WGS) entry which is preliminary data.</text>
</comment>
<evidence type="ECO:0000313" key="3">
    <source>
        <dbReference type="EMBL" id="HIV00395.1"/>
    </source>
</evidence>
<dbReference type="AlphaFoldDB" id="A0A9D1NCP9"/>
<gene>
    <name evidence="3" type="ORF">IAB14_04720</name>
</gene>
<feature type="binding site" evidence="1">
    <location>
        <position position="60"/>
    </location>
    <ligand>
        <name>ATP</name>
        <dbReference type="ChEBI" id="CHEBI:30616"/>
    </ligand>
</feature>
<dbReference type="Pfam" id="PF01636">
    <property type="entry name" value="APH"/>
    <property type="match status" value="1"/>
</dbReference>
<dbReference type="InterPro" id="IPR051678">
    <property type="entry name" value="AGP_Transferase"/>
</dbReference>
<keyword evidence="1" id="KW-0067">ATP-binding</keyword>
<dbReference type="GO" id="GO:0005524">
    <property type="term" value="F:ATP binding"/>
    <property type="evidence" value="ECO:0007669"/>
    <property type="project" value="UniProtKB-UniRule"/>
</dbReference>
<dbReference type="Gene3D" id="3.30.200.20">
    <property type="entry name" value="Phosphorylase Kinase, domain 1"/>
    <property type="match status" value="1"/>
</dbReference>
<dbReference type="PROSITE" id="PS00107">
    <property type="entry name" value="PROTEIN_KINASE_ATP"/>
    <property type="match status" value="1"/>
</dbReference>
<keyword evidence="1" id="KW-0547">Nucleotide-binding</keyword>
<feature type="domain" description="Aminoglycoside phosphotransferase" evidence="2">
    <location>
        <begin position="38"/>
        <end position="253"/>
    </location>
</feature>
<organism evidence="3 4">
    <name type="scientific">Candidatus Stercoripulliclostridium merdipullorum</name>
    <dbReference type="NCBI Taxonomy" id="2840952"/>
    <lineage>
        <taxon>Bacteria</taxon>
        <taxon>Bacillati</taxon>
        <taxon>Bacillota</taxon>
        <taxon>Clostridia</taxon>
        <taxon>Eubacteriales</taxon>
        <taxon>Candidatus Stercoripulliclostridium</taxon>
    </lineage>
</organism>
<dbReference type="Proteomes" id="UP000886891">
    <property type="component" value="Unassembled WGS sequence"/>
</dbReference>
<sequence>MKAEFITPVALDTKQGETCAARIAERETGESVSSVRYLGGGSFGKAYRVTHRNGNRIVVKFLRAPDMLKKEVFDLSLLAEHCSTKIPAVLFSHTADDRIPFDCYGMEEIEGKTVLKSRGMWLCSKQKKRDFALAVTRHQHSIHQCVSDRFGDTMNPTFDTWQACYRPFAEAILNHAERFRKDGKLSSKIFSVLSSAWEKFDLIFSEPVKQAVLIHGDLNIGNIMVDHKKQLSGFIDPLNCMYADVEYDLFQFDNFGKCFGLSNTYAAQYGVSRLWREKLAFYGLWNEVYCYMKSGVYVPVIMNPLLKNMQKILCRL</sequence>
<dbReference type="SUPFAM" id="SSF56112">
    <property type="entry name" value="Protein kinase-like (PK-like)"/>
    <property type="match status" value="1"/>
</dbReference>
<dbReference type="Gene3D" id="3.90.1200.10">
    <property type="match status" value="1"/>
</dbReference>
<dbReference type="InterPro" id="IPR002575">
    <property type="entry name" value="Aminoglycoside_PTrfase"/>
</dbReference>
<name>A0A9D1NCP9_9FIRM</name>
<dbReference type="InterPro" id="IPR017441">
    <property type="entry name" value="Protein_kinase_ATP_BS"/>
</dbReference>
<evidence type="ECO:0000259" key="2">
    <source>
        <dbReference type="Pfam" id="PF01636"/>
    </source>
</evidence>
<accession>A0A9D1NCP9</accession>
<dbReference type="PANTHER" id="PTHR21310">
    <property type="entry name" value="AMINOGLYCOSIDE PHOSPHOTRANSFERASE-RELATED-RELATED"/>
    <property type="match status" value="1"/>
</dbReference>
<protein>
    <submittedName>
        <fullName evidence="3">Aminoglycoside phosphotransferase family protein</fullName>
    </submittedName>
</protein>
<evidence type="ECO:0000256" key="1">
    <source>
        <dbReference type="PROSITE-ProRule" id="PRU10141"/>
    </source>
</evidence>